<name>A0A420WQY7_9PROT</name>
<dbReference type="PANTHER" id="PTHR42760">
    <property type="entry name" value="SHORT-CHAIN DEHYDROGENASES/REDUCTASES FAMILY MEMBER"/>
    <property type="match status" value="1"/>
</dbReference>
<gene>
    <name evidence="3" type="ORF">BCL74_1232</name>
</gene>
<dbReference type="InterPro" id="IPR057326">
    <property type="entry name" value="KR_dom"/>
</dbReference>
<dbReference type="PRINTS" id="PR00080">
    <property type="entry name" value="SDRFAMILY"/>
</dbReference>
<dbReference type="OrthoDB" id="9803333at2"/>
<dbReference type="AlphaFoldDB" id="A0A420WQY7"/>
<dbReference type="Pfam" id="PF13561">
    <property type="entry name" value="adh_short_C2"/>
    <property type="match status" value="1"/>
</dbReference>
<dbReference type="RefSeq" id="WP_121218331.1">
    <property type="nucleotide sequence ID" value="NZ_RBIG01000001.1"/>
</dbReference>
<dbReference type="NCBIfam" id="NF005559">
    <property type="entry name" value="PRK07231.1"/>
    <property type="match status" value="1"/>
</dbReference>
<dbReference type="PRINTS" id="PR00081">
    <property type="entry name" value="GDHRDH"/>
</dbReference>
<dbReference type="Gene3D" id="3.40.50.720">
    <property type="entry name" value="NAD(P)-binding Rossmann-like Domain"/>
    <property type="match status" value="1"/>
</dbReference>
<proteinExistence type="inferred from homology"/>
<evidence type="ECO:0000256" key="1">
    <source>
        <dbReference type="ARBA" id="ARBA00006484"/>
    </source>
</evidence>
<dbReference type="SMART" id="SM00822">
    <property type="entry name" value="PKS_KR"/>
    <property type="match status" value="1"/>
</dbReference>
<protein>
    <submittedName>
        <fullName evidence="3">Gluconate 5-dehydrogenase</fullName>
    </submittedName>
</protein>
<dbReference type="InterPro" id="IPR020904">
    <property type="entry name" value="Sc_DH/Rdtase_CS"/>
</dbReference>
<dbReference type="SUPFAM" id="SSF51735">
    <property type="entry name" value="NAD(P)-binding Rossmann-fold domains"/>
    <property type="match status" value="1"/>
</dbReference>
<dbReference type="NCBIfam" id="NF009466">
    <property type="entry name" value="PRK12826.1-2"/>
    <property type="match status" value="1"/>
</dbReference>
<comment type="caution">
    <text evidence="3">The sequence shown here is derived from an EMBL/GenBank/DDBJ whole genome shotgun (WGS) entry which is preliminary data.</text>
</comment>
<dbReference type="GO" id="GO:0030497">
    <property type="term" value="P:fatty acid elongation"/>
    <property type="evidence" value="ECO:0007669"/>
    <property type="project" value="TreeGrafter"/>
</dbReference>
<feature type="domain" description="Ketoreductase" evidence="2">
    <location>
        <begin position="12"/>
        <end position="182"/>
    </location>
</feature>
<evidence type="ECO:0000313" key="4">
    <source>
        <dbReference type="Proteomes" id="UP000277424"/>
    </source>
</evidence>
<dbReference type="PANTHER" id="PTHR42760:SF40">
    <property type="entry name" value="3-OXOACYL-[ACYL-CARRIER-PROTEIN] REDUCTASE, CHLOROPLASTIC"/>
    <property type="match status" value="1"/>
</dbReference>
<accession>A0A420WQY7</accession>
<dbReference type="FunFam" id="3.40.50.720:FF:000084">
    <property type="entry name" value="Short-chain dehydrogenase reductase"/>
    <property type="match status" value="1"/>
</dbReference>
<dbReference type="InterPro" id="IPR036291">
    <property type="entry name" value="NAD(P)-bd_dom_sf"/>
</dbReference>
<sequence>MSKSSLFDLSGKTALVTGGGRGIGRAIAEALAAHGAAVALAGRNEANLQQVADAIRAGGGTASWHGCDVTAEAEVEALRDAVLATHGRIDILVNNAGIDPHYAPMERTDPAEWQHILDVNLTGVFLCCRLIGPAMLEKGRGSIVNISSIAGHVGLKRQVPYCATKGGVEQLTKALALDWAEQGVRVNAVAYGFVTTDLTSSILSHKHIGPKLLARTPMGRFGTVEEVGGAAVFLASDAASYVTGSTVLVDGGWTAG</sequence>
<organism evidence="3 4">
    <name type="scientific">Oceanibaculum indicum</name>
    <dbReference type="NCBI Taxonomy" id="526216"/>
    <lineage>
        <taxon>Bacteria</taxon>
        <taxon>Pseudomonadati</taxon>
        <taxon>Pseudomonadota</taxon>
        <taxon>Alphaproteobacteria</taxon>
        <taxon>Rhodospirillales</taxon>
        <taxon>Oceanibaculaceae</taxon>
        <taxon>Oceanibaculum</taxon>
    </lineage>
</organism>
<dbReference type="PROSITE" id="PS00061">
    <property type="entry name" value="ADH_SHORT"/>
    <property type="match status" value="1"/>
</dbReference>
<dbReference type="InterPro" id="IPR002347">
    <property type="entry name" value="SDR_fam"/>
</dbReference>
<dbReference type="GO" id="GO:0016616">
    <property type="term" value="F:oxidoreductase activity, acting on the CH-OH group of donors, NAD or NADP as acceptor"/>
    <property type="evidence" value="ECO:0007669"/>
    <property type="project" value="TreeGrafter"/>
</dbReference>
<dbReference type="EMBL" id="RBIG01000001">
    <property type="protein sequence ID" value="RKQ73444.1"/>
    <property type="molecule type" value="Genomic_DNA"/>
</dbReference>
<evidence type="ECO:0000313" key="3">
    <source>
        <dbReference type="EMBL" id="RKQ73444.1"/>
    </source>
</evidence>
<evidence type="ECO:0000259" key="2">
    <source>
        <dbReference type="SMART" id="SM00822"/>
    </source>
</evidence>
<reference evidence="3 4" key="1">
    <citation type="submission" date="2018-10" db="EMBL/GenBank/DDBJ databases">
        <title>Comparative analysis of microorganisms from saline springs in Andes Mountain Range, Colombia.</title>
        <authorList>
            <person name="Rubin E."/>
        </authorList>
    </citation>
    <scope>NUCLEOTIDE SEQUENCE [LARGE SCALE GENOMIC DNA]</scope>
    <source>
        <strain evidence="3 4">USBA 36</strain>
    </source>
</reference>
<dbReference type="Proteomes" id="UP000277424">
    <property type="component" value="Unassembled WGS sequence"/>
</dbReference>
<comment type="similarity">
    <text evidence="1">Belongs to the short-chain dehydrogenases/reductases (SDR) family.</text>
</comment>